<dbReference type="Pfam" id="PF02782">
    <property type="entry name" value="FGGY_C"/>
    <property type="match status" value="1"/>
</dbReference>
<gene>
    <name evidence="2" type="primary">rhaB_5</name>
    <name evidence="2" type="ORF">SDC9_97444</name>
</gene>
<keyword evidence="2" id="KW-0808">Transferase</keyword>
<keyword evidence="2" id="KW-0418">Kinase</keyword>
<dbReference type="Gene3D" id="3.30.420.40">
    <property type="match status" value="1"/>
</dbReference>
<dbReference type="EMBL" id="VSSQ01013083">
    <property type="protein sequence ID" value="MPM50701.1"/>
    <property type="molecule type" value="Genomic_DNA"/>
</dbReference>
<name>A0A645AEJ1_9ZZZZ</name>
<dbReference type="EC" id="2.7.1.5" evidence="2"/>
<sequence length="125" mass="13449">MSDGAVLRAVYDSLALCFRAKLSELEAAAGKHYTVLNIIGGGTQDGRLMQEAADAIGREVAAGPIEATAIGNILAQAITVQAIADWNEARGIVRASFPMISYRPDPAVTRQFDRHYERFLALTEA</sequence>
<dbReference type="InterPro" id="IPR043129">
    <property type="entry name" value="ATPase_NBD"/>
</dbReference>
<proteinExistence type="predicted"/>
<protein>
    <submittedName>
        <fullName evidence="2">L-Rhamnulokinase</fullName>
        <ecNumber evidence="2">2.7.1.5</ecNumber>
    </submittedName>
</protein>
<dbReference type="AlphaFoldDB" id="A0A645AEJ1"/>
<dbReference type="GO" id="GO:0008993">
    <property type="term" value="F:rhamnulokinase activity"/>
    <property type="evidence" value="ECO:0007669"/>
    <property type="project" value="UniProtKB-EC"/>
</dbReference>
<evidence type="ECO:0000313" key="2">
    <source>
        <dbReference type="EMBL" id="MPM50701.1"/>
    </source>
</evidence>
<feature type="domain" description="Carbohydrate kinase FGGY C-terminal" evidence="1">
    <location>
        <begin position="4"/>
        <end position="79"/>
    </location>
</feature>
<accession>A0A645AEJ1</accession>
<organism evidence="2">
    <name type="scientific">bioreactor metagenome</name>
    <dbReference type="NCBI Taxonomy" id="1076179"/>
    <lineage>
        <taxon>unclassified sequences</taxon>
        <taxon>metagenomes</taxon>
        <taxon>ecological metagenomes</taxon>
    </lineage>
</organism>
<dbReference type="InterPro" id="IPR018485">
    <property type="entry name" value="FGGY_C"/>
</dbReference>
<comment type="caution">
    <text evidence="2">The sequence shown here is derived from an EMBL/GenBank/DDBJ whole genome shotgun (WGS) entry which is preliminary data.</text>
</comment>
<dbReference type="SUPFAM" id="SSF53067">
    <property type="entry name" value="Actin-like ATPase domain"/>
    <property type="match status" value="1"/>
</dbReference>
<reference evidence="2" key="1">
    <citation type="submission" date="2019-08" db="EMBL/GenBank/DDBJ databases">
        <authorList>
            <person name="Kucharzyk K."/>
            <person name="Murdoch R.W."/>
            <person name="Higgins S."/>
            <person name="Loffler F."/>
        </authorList>
    </citation>
    <scope>NUCLEOTIDE SEQUENCE</scope>
</reference>
<evidence type="ECO:0000259" key="1">
    <source>
        <dbReference type="Pfam" id="PF02782"/>
    </source>
</evidence>